<feature type="non-terminal residue" evidence="1">
    <location>
        <position position="1"/>
    </location>
</feature>
<comment type="caution">
    <text evidence="1">The sequence shown here is derived from an EMBL/GenBank/DDBJ whole genome shotgun (WGS) entry which is preliminary data.</text>
</comment>
<feature type="non-terminal residue" evidence="1">
    <location>
        <position position="55"/>
    </location>
</feature>
<evidence type="ECO:0000313" key="1">
    <source>
        <dbReference type="EMBL" id="KAH9330916.1"/>
    </source>
</evidence>
<accession>A0AA38GWU0</accession>
<dbReference type="Proteomes" id="UP000824469">
    <property type="component" value="Unassembled WGS sequence"/>
</dbReference>
<name>A0AA38GWU0_TAXCH</name>
<evidence type="ECO:0000313" key="2">
    <source>
        <dbReference type="Proteomes" id="UP000824469"/>
    </source>
</evidence>
<dbReference type="EMBL" id="JAHRHJ020000001">
    <property type="protein sequence ID" value="KAH9330916.1"/>
    <property type="molecule type" value="Genomic_DNA"/>
</dbReference>
<keyword evidence="2" id="KW-1185">Reference proteome</keyword>
<proteinExistence type="predicted"/>
<protein>
    <submittedName>
        <fullName evidence="1">Uncharacterized protein</fullName>
    </submittedName>
</protein>
<sequence>HRARISATLISMVTSLKGRRADLKYDLTDKAKILETRKELGYKKGLRNMDIDKLK</sequence>
<organism evidence="1 2">
    <name type="scientific">Taxus chinensis</name>
    <name type="common">Chinese yew</name>
    <name type="synonym">Taxus wallichiana var. chinensis</name>
    <dbReference type="NCBI Taxonomy" id="29808"/>
    <lineage>
        <taxon>Eukaryota</taxon>
        <taxon>Viridiplantae</taxon>
        <taxon>Streptophyta</taxon>
        <taxon>Embryophyta</taxon>
        <taxon>Tracheophyta</taxon>
        <taxon>Spermatophyta</taxon>
        <taxon>Pinopsida</taxon>
        <taxon>Pinidae</taxon>
        <taxon>Conifers II</taxon>
        <taxon>Cupressales</taxon>
        <taxon>Taxaceae</taxon>
        <taxon>Taxus</taxon>
    </lineage>
</organism>
<reference evidence="1 2" key="1">
    <citation type="journal article" date="2021" name="Nat. Plants">
        <title>The Taxus genome provides insights into paclitaxel biosynthesis.</title>
        <authorList>
            <person name="Xiong X."/>
            <person name="Gou J."/>
            <person name="Liao Q."/>
            <person name="Li Y."/>
            <person name="Zhou Q."/>
            <person name="Bi G."/>
            <person name="Li C."/>
            <person name="Du R."/>
            <person name="Wang X."/>
            <person name="Sun T."/>
            <person name="Guo L."/>
            <person name="Liang H."/>
            <person name="Lu P."/>
            <person name="Wu Y."/>
            <person name="Zhang Z."/>
            <person name="Ro D.K."/>
            <person name="Shang Y."/>
            <person name="Huang S."/>
            <person name="Yan J."/>
        </authorList>
    </citation>
    <scope>NUCLEOTIDE SEQUENCE [LARGE SCALE GENOMIC DNA]</scope>
    <source>
        <strain evidence="1">Ta-2019</strain>
    </source>
</reference>
<gene>
    <name evidence="1" type="ORF">KI387_003024</name>
</gene>
<dbReference type="AlphaFoldDB" id="A0AA38GWU0"/>